<sequence length="272" mass="31239">MFIFTCLWGMIAAVSVTRLERLEEARIFVNLNYNLPFEESKLTKETGYLDNGWTLPGTYPKLNNKAFWPNKVHSGKYQAPSGTKEICFQKETLKNYTETCYIHSVTSFWFGKSVNLSRRIITTADTYKVSLITPNIAIKAHTLTDDPSISQLLTPYHLPPSPWKVFSRLSSTLKIQSALTGGFSGFYWYKPMYWAVYYIGYRIILTEGNTFSKPFRITYLYPVSQSNQLEGIFGFQDSTAPNLEFIPPDRFEFYPIHRGLNILPSANLPPLD</sequence>
<organism evidence="1 2">
    <name type="scientific">Entomophthora muscae</name>
    <dbReference type="NCBI Taxonomy" id="34485"/>
    <lineage>
        <taxon>Eukaryota</taxon>
        <taxon>Fungi</taxon>
        <taxon>Fungi incertae sedis</taxon>
        <taxon>Zoopagomycota</taxon>
        <taxon>Entomophthoromycotina</taxon>
        <taxon>Entomophthoromycetes</taxon>
        <taxon>Entomophthorales</taxon>
        <taxon>Entomophthoraceae</taxon>
        <taxon>Entomophthora</taxon>
    </lineage>
</organism>
<reference evidence="1" key="1">
    <citation type="submission" date="2022-04" db="EMBL/GenBank/DDBJ databases">
        <title>Genome of the entomopathogenic fungus Entomophthora muscae.</title>
        <authorList>
            <person name="Elya C."/>
            <person name="Lovett B.R."/>
            <person name="Lee E."/>
            <person name="Macias A.M."/>
            <person name="Hajek A.E."/>
            <person name="De Bivort B.L."/>
            <person name="Kasson M.T."/>
            <person name="De Fine Licht H.H."/>
            <person name="Stajich J.E."/>
        </authorList>
    </citation>
    <scope>NUCLEOTIDE SEQUENCE</scope>
    <source>
        <strain evidence="1">Berkeley</strain>
    </source>
</reference>
<dbReference type="Proteomes" id="UP001165960">
    <property type="component" value="Unassembled WGS sequence"/>
</dbReference>
<name>A0ACC2SSK8_9FUNG</name>
<keyword evidence="2" id="KW-1185">Reference proteome</keyword>
<evidence type="ECO:0000313" key="2">
    <source>
        <dbReference type="Proteomes" id="UP001165960"/>
    </source>
</evidence>
<accession>A0ACC2SSK8</accession>
<protein>
    <submittedName>
        <fullName evidence="1">Uncharacterized protein</fullName>
    </submittedName>
</protein>
<comment type="caution">
    <text evidence="1">The sequence shown here is derived from an EMBL/GenBank/DDBJ whole genome shotgun (WGS) entry which is preliminary data.</text>
</comment>
<evidence type="ECO:0000313" key="1">
    <source>
        <dbReference type="EMBL" id="KAJ9065249.1"/>
    </source>
</evidence>
<gene>
    <name evidence="1" type="ORF">DSO57_1021571</name>
</gene>
<dbReference type="EMBL" id="QTSX02004365">
    <property type="protein sequence ID" value="KAJ9065249.1"/>
    <property type="molecule type" value="Genomic_DNA"/>
</dbReference>
<proteinExistence type="predicted"/>